<dbReference type="EMBL" id="CM009295">
    <property type="protein sequence ID" value="KAI9392438.1"/>
    <property type="molecule type" value="Genomic_DNA"/>
</dbReference>
<accession>A0ACC0STA8</accession>
<name>A0ACC0STA8_POPTR</name>
<gene>
    <name evidence="1" type="ORF">POPTR_006G089451v4</name>
</gene>
<comment type="caution">
    <text evidence="1">The sequence shown here is derived from an EMBL/GenBank/DDBJ whole genome shotgun (WGS) entry which is preliminary data.</text>
</comment>
<proteinExistence type="predicted"/>
<evidence type="ECO:0000313" key="2">
    <source>
        <dbReference type="Proteomes" id="UP000006729"/>
    </source>
</evidence>
<organism evidence="1 2">
    <name type="scientific">Populus trichocarpa</name>
    <name type="common">Western balsam poplar</name>
    <name type="synonym">Populus balsamifera subsp. trichocarpa</name>
    <dbReference type="NCBI Taxonomy" id="3694"/>
    <lineage>
        <taxon>Eukaryota</taxon>
        <taxon>Viridiplantae</taxon>
        <taxon>Streptophyta</taxon>
        <taxon>Embryophyta</taxon>
        <taxon>Tracheophyta</taxon>
        <taxon>Spermatophyta</taxon>
        <taxon>Magnoliopsida</taxon>
        <taxon>eudicotyledons</taxon>
        <taxon>Gunneridae</taxon>
        <taxon>Pentapetalae</taxon>
        <taxon>rosids</taxon>
        <taxon>fabids</taxon>
        <taxon>Malpighiales</taxon>
        <taxon>Salicaceae</taxon>
        <taxon>Saliceae</taxon>
        <taxon>Populus</taxon>
    </lineage>
</organism>
<sequence length="135" mass="16186">MRAYMKRFNEEMLKLEDLIELIALEALISRVREKHLWKELYALLDRKLLKVKEAMENYIRVKETSTLCHDPPHFSRDKQLDRSSKWGHSPKKDRSPKRDNNPKRGQKKLMREHLSYFKVHTFTLNTTLILVLVAI</sequence>
<keyword evidence="2" id="KW-1185">Reference proteome</keyword>
<evidence type="ECO:0000313" key="1">
    <source>
        <dbReference type="EMBL" id="KAI9392438.1"/>
    </source>
</evidence>
<reference evidence="1 2" key="1">
    <citation type="journal article" date="2006" name="Science">
        <title>The genome of black cottonwood, Populus trichocarpa (Torr. &amp; Gray).</title>
        <authorList>
            <person name="Tuskan G.A."/>
            <person name="Difazio S."/>
            <person name="Jansson S."/>
            <person name="Bohlmann J."/>
            <person name="Grigoriev I."/>
            <person name="Hellsten U."/>
            <person name="Putnam N."/>
            <person name="Ralph S."/>
            <person name="Rombauts S."/>
            <person name="Salamov A."/>
            <person name="Schein J."/>
            <person name="Sterck L."/>
            <person name="Aerts A."/>
            <person name="Bhalerao R.R."/>
            <person name="Bhalerao R.P."/>
            <person name="Blaudez D."/>
            <person name="Boerjan W."/>
            <person name="Brun A."/>
            <person name="Brunner A."/>
            <person name="Busov V."/>
            <person name="Campbell M."/>
            <person name="Carlson J."/>
            <person name="Chalot M."/>
            <person name="Chapman J."/>
            <person name="Chen G.L."/>
            <person name="Cooper D."/>
            <person name="Coutinho P.M."/>
            <person name="Couturier J."/>
            <person name="Covert S."/>
            <person name="Cronk Q."/>
            <person name="Cunningham R."/>
            <person name="Davis J."/>
            <person name="Degroeve S."/>
            <person name="Dejardin A."/>
            <person name="Depamphilis C."/>
            <person name="Detter J."/>
            <person name="Dirks B."/>
            <person name="Dubchak I."/>
            <person name="Duplessis S."/>
            <person name="Ehlting J."/>
            <person name="Ellis B."/>
            <person name="Gendler K."/>
            <person name="Goodstein D."/>
            <person name="Gribskov M."/>
            <person name="Grimwood J."/>
            <person name="Groover A."/>
            <person name="Gunter L."/>
            <person name="Hamberger B."/>
            <person name="Heinze B."/>
            <person name="Helariutta Y."/>
            <person name="Henrissat B."/>
            <person name="Holligan D."/>
            <person name="Holt R."/>
            <person name="Huang W."/>
            <person name="Islam-Faridi N."/>
            <person name="Jones S."/>
            <person name="Jones-Rhoades M."/>
            <person name="Jorgensen R."/>
            <person name="Joshi C."/>
            <person name="Kangasjarvi J."/>
            <person name="Karlsson J."/>
            <person name="Kelleher C."/>
            <person name="Kirkpatrick R."/>
            <person name="Kirst M."/>
            <person name="Kohler A."/>
            <person name="Kalluri U."/>
            <person name="Larimer F."/>
            <person name="Leebens-Mack J."/>
            <person name="Leple J.C."/>
            <person name="Locascio P."/>
            <person name="Lou Y."/>
            <person name="Lucas S."/>
            <person name="Martin F."/>
            <person name="Montanini B."/>
            <person name="Napoli C."/>
            <person name="Nelson D.R."/>
            <person name="Nelson C."/>
            <person name="Nieminen K."/>
            <person name="Nilsson O."/>
            <person name="Pereda V."/>
            <person name="Peter G."/>
            <person name="Philippe R."/>
            <person name="Pilate G."/>
            <person name="Poliakov A."/>
            <person name="Razumovskaya J."/>
            <person name="Richardson P."/>
            <person name="Rinaldi C."/>
            <person name="Ritland K."/>
            <person name="Rouze P."/>
            <person name="Ryaboy D."/>
            <person name="Schmutz J."/>
            <person name="Schrader J."/>
            <person name="Segerman B."/>
            <person name="Shin H."/>
            <person name="Siddiqui A."/>
            <person name="Sterky F."/>
            <person name="Terry A."/>
            <person name="Tsai C.J."/>
            <person name="Uberbacher E."/>
            <person name="Unneberg P."/>
            <person name="Vahala J."/>
            <person name="Wall K."/>
            <person name="Wessler S."/>
            <person name="Yang G."/>
            <person name="Yin T."/>
            <person name="Douglas C."/>
            <person name="Marra M."/>
            <person name="Sandberg G."/>
            <person name="Van de Peer Y."/>
            <person name="Rokhsar D."/>
        </authorList>
    </citation>
    <scope>NUCLEOTIDE SEQUENCE [LARGE SCALE GENOMIC DNA]</scope>
    <source>
        <strain evidence="2">cv. Nisqually</strain>
    </source>
</reference>
<dbReference type="Proteomes" id="UP000006729">
    <property type="component" value="Chromosome 6"/>
</dbReference>
<protein>
    <submittedName>
        <fullName evidence="1">Uncharacterized protein</fullName>
    </submittedName>
</protein>